<comment type="caution">
    <text evidence="1">The sequence shown here is derived from an EMBL/GenBank/DDBJ whole genome shotgun (WGS) entry which is preliminary data.</text>
</comment>
<gene>
    <name evidence="1" type="ORF">FN960_17405</name>
</gene>
<evidence type="ECO:0000313" key="2">
    <source>
        <dbReference type="Proteomes" id="UP000318521"/>
    </source>
</evidence>
<proteinExistence type="predicted"/>
<dbReference type="RefSeq" id="WP_143850137.1">
    <property type="nucleotide sequence ID" value="NZ_VLXZ01000013.1"/>
</dbReference>
<dbReference type="EMBL" id="VLXZ01000013">
    <property type="protein sequence ID" value="TSB45242.1"/>
    <property type="molecule type" value="Genomic_DNA"/>
</dbReference>
<name>A0A553ZUY6_9BACI</name>
<dbReference type="Proteomes" id="UP000318521">
    <property type="component" value="Unassembled WGS sequence"/>
</dbReference>
<sequence>MRLISYSYQKKGGMKAIYDRFSASPAIFRKINGFYFIYYVKWSEGDPIVMRSDLTEMEILLNREMGTEELYLKRKNKRIQDDYYV</sequence>
<evidence type="ECO:0000313" key="1">
    <source>
        <dbReference type="EMBL" id="TSB45242.1"/>
    </source>
</evidence>
<keyword evidence="2" id="KW-1185">Reference proteome</keyword>
<protein>
    <submittedName>
        <fullName evidence="1">Uncharacterized protein</fullName>
    </submittedName>
</protein>
<reference evidence="1 2" key="1">
    <citation type="submission" date="2019-07" db="EMBL/GenBank/DDBJ databases">
        <authorList>
            <person name="Park Y.J."/>
            <person name="Jeong S.E."/>
            <person name="Jung H.S."/>
        </authorList>
    </citation>
    <scope>NUCLEOTIDE SEQUENCE [LARGE SCALE GENOMIC DNA]</scope>
    <source>
        <strain evidence="2">P16(2019)</strain>
    </source>
</reference>
<accession>A0A553ZUY6</accession>
<dbReference type="OrthoDB" id="2453421at2"/>
<dbReference type="AlphaFoldDB" id="A0A553ZUY6"/>
<organism evidence="1 2">
    <name type="scientific">Alkalicoccobacillus porphyridii</name>
    <dbReference type="NCBI Taxonomy" id="2597270"/>
    <lineage>
        <taxon>Bacteria</taxon>
        <taxon>Bacillati</taxon>
        <taxon>Bacillota</taxon>
        <taxon>Bacilli</taxon>
        <taxon>Bacillales</taxon>
        <taxon>Bacillaceae</taxon>
        <taxon>Alkalicoccobacillus</taxon>
    </lineage>
</organism>